<dbReference type="SUPFAM" id="SSF52200">
    <property type="entry name" value="Toll/Interleukin receptor TIR domain"/>
    <property type="match status" value="1"/>
</dbReference>
<name>A0A421AWI4_9PSEU</name>
<keyword evidence="4" id="KW-1185">Reference proteome</keyword>
<dbReference type="OrthoDB" id="3654490at2"/>
<proteinExistence type="predicted"/>
<feature type="transmembrane region" description="Helical" evidence="1">
    <location>
        <begin position="174"/>
        <end position="191"/>
    </location>
</feature>
<dbReference type="Gene3D" id="3.40.50.10140">
    <property type="entry name" value="Toll/interleukin-1 receptor homology (TIR) domain"/>
    <property type="match status" value="1"/>
</dbReference>
<feature type="transmembrane region" description="Helical" evidence="1">
    <location>
        <begin position="276"/>
        <end position="293"/>
    </location>
</feature>
<feature type="domain" description="TIR" evidence="2">
    <location>
        <begin position="4"/>
        <end position="121"/>
    </location>
</feature>
<keyword evidence="1" id="KW-0472">Membrane</keyword>
<dbReference type="Proteomes" id="UP000282454">
    <property type="component" value="Unassembled WGS sequence"/>
</dbReference>
<comment type="caution">
    <text evidence="3">The sequence shown here is derived from an EMBL/GenBank/DDBJ whole genome shotgun (WGS) entry which is preliminary data.</text>
</comment>
<dbReference type="InterPro" id="IPR035897">
    <property type="entry name" value="Toll_tir_struct_dom_sf"/>
</dbReference>
<evidence type="ECO:0000259" key="2">
    <source>
        <dbReference type="Pfam" id="PF13676"/>
    </source>
</evidence>
<reference evidence="3 4" key="1">
    <citation type="submission" date="2018-10" db="EMBL/GenBank/DDBJ databases">
        <title>Genomic Encyclopedia of Archaeal and Bacterial Type Strains, Phase II (KMG-II): from individual species to whole genera.</title>
        <authorList>
            <person name="Goeker M."/>
        </authorList>
    </citation>
    <scope>NUCLEOTIDE SEQUENCE [LARGE SCALE GENOMIC DNA]</scope>
    <source>
        <strain evidence="3 4">DSM 45657</strain>
    </source>
</reference>
<keyword evidence="1" id="KW-0812">Transmembrane</keyword>
<feature type="transmembrane region" description="Helical" evidence="1">
    <location>
        <begin position="370"/>
        <end position="401"/>
    </location>
</feature>
<dbReference type="InterPro" id="IPR000157">
    <property type="entry name" value="TIR_dom"/>
</dbReference>
<organism evidence="3 4">
    <name type="scientific">Actinokineospora cianjurensis</name>
    <dbReference type="NCBI Taxonomy" id="585224"/>
    <lineage>
        <taxon>Bacteria</taxon>
        <taxon>Bacillati</taxon>
        <taxon>Actinomycetota</taxon>
        <taxon>Actinomycetes</taxon>
        <taxon>Pseudonocardiales</taxon>
        <taxon>Pseudonocardiaceae</taxon>
        <taxon>Actinokineospora</taxon>
    </lineage>
</organism>
<keyword evidence="1" id="KW-1133">Transmembrane helix</keyword>
<dbReference type="AlphaFoldDB" id="A0A421AWI4"/>
<gene>
    <name evidence="3" type="ORF">CLV68_6199</name>
</gene>
<accession>A0A421AWI4</accession>
<dbReference type="RefSeq" id="WP_121394475.1">
    <property type="nucleotide sequence ID" value="NZ_RCDD01000008.1"/>
</dbReference>
<evidence type="ECO:0000256" key="1">
    <source>
        <dbReference type="SAM" id="Phobius"/>
    </source>
</evidence>
<protein>
    <submittedName>
        <fullName evidence="3">TIR domain-containing protein</fullName>
    </submittedName>
</protein>
<feature type="transmembrane region" description="Helical" evidence="1">
    <location>
        <begin position="197"/>
        <end position="223"/>
    </location>
</feature>
<evidence type="ECO:0000313" key="3">
    <source>
        <dbReference type="EMBL" id="RLK54196.1"/>
    </source>
</evidence>
<dbReference type="GO" id="GO:0007165">
    <property type="term" value="P:signal transduction"/>
    <property type="evidence" value="ECO:0007669"/>
    <property type="project" value="InterPro"/>
</dbReference>
<evidence type="ECO:0000313" key="4">
    <source>
        <dbReference type="Proteomes" id="UP000282454"/>
    </source>
</evidence>
<dbReference type="EMBL" id="RCDD01000008">
    <property type="protein sequence ID" value="RLK54196.1"/>
    <property type="molecule type" value="Genomic_DNA"/>
</dbReference>
<dbReference type="Pfam" id="PF13676">
    <property type="entry name" value="TIR_2"/>
    <property type="match status" value="1"/>
</dbReference>
<feature type="transmembrane region" description="Helical" evidence="1">
    <location>
        <begin position="413"/>
        <end position="434"/>
    </location>
</feature>
<sequence>MGKVFVSYRRQGEHVVGVAALAHMLGAYFGAERVFIDTGLESGDHYPARLRAELEASTVVLAMVYGRWVEDFTVDRDTDWVLLELSTALRAGKVVIPVLLDRVRQPEPGEVPGGIVDVVLKQSLRVHYDRFADDVAVLIALIAKSPAAPEVEGAVADPSGDLVKRPVLRLTSQAVAYAVAFGMIGLAAGLTSDLVGAAMLCGVALVLTVVTGVFACFSCVVDVASLVLRAQPRMVAVGPLRQRLTAYWMVPVTFVFLWVLGWWWTLETQYAEYSGFVKAVLSFVILVATIRLTQKPIRHGMALDRSWPPPISPDPTTFRRAATRLQELLTATPHPRRSFVQQKQATSVLDALVETRSTLTERSRLPLRRWVLTGCGGSLFPSVVLGTTLAVAVFATCSLVVGAAAGGAIRAGLLAVASLVVSVLFVAVTLVFDLRVQRKHAARLAAELDQWEGVLRPLLLPAGQNHQRSP</sequence>
<feature type="transmembrane region" description="Helical" evidence="1">
    <location>
        <begin position="244"/>
        <end position="264"/>
    </location>
</feature>